<keyword evidence="9" id="KW-0934">Plastid</keyword>
<comment type="function">
    <text evidence="7">Component of the cytochrome b6-f complex, which mediates electron transfer between photosystem II (PSII) and photosystem I (PSI), cyclic electron flow around PSI, and state transitions.</text>
</comment>
<proteinExistence type="inferred from homology"/>
<evidence type="ECO:0000256" key="5">
    <source>
        <dbReference type="ARBA" id="ARBA00022989"/>
    </source>
</evidence>
<evidence type="ECO:0000256" key="7">
    <source>
        <dbReference type="HAMAP-Rule" id="MF_00396"/>
    </source>
</evidence>
<dbReference type="InterPro" id="IPR012595">
    <property type="entry name" value="PetM_cyt_b6/f_cplx_su7"/>
</dbReference>
<comment type="subcellular location">
    <subcellularLocation>
        <location evidence="1">Membrane</location>
        <topology evidence="1">Single-pass membrane protein</topology>
    </subcellularLocation>
    <subcellularLocation>
        <location evidence="7">Plastid</location>
        <location evidence="7">Chloroplast thylakoid membrane</location>
        <topology evidence="7">Single-pass membrane protein</topology>
    </subcellularLocation>
</comment>
<comment type="subunit">
    <text evidence="7">The 4 large subunits of the cytochrome b6-f complex are cytochrome b6, subunit IV (17 kDa polypeptide, PetD), cytochrome f and the Rieske protein, while the 4 small subunits are PetG, PetL, PetM and PetN. The complex functions as a dimer.</text>
</comment>
<keyword evidence="9" id="KW-0150">Chloroplast</keyword>
<feature type="transmembrane region" description="Helical" evidence="8">
    <location>
        <begin position="6"/>
        <end position="27"/>
    </location>
</feature>
<evidence type="ECO:0000256" key="4">
    <source>
        <dbReference type="ARBA" id="ARBA00022982"/>
    </source>
</evidence>
<dbReference type="HAMAP" id="MF_00396">
    <property type="entry name" value="Cytb6_f_PetM"/>
    <property type="match status" value="1"/>
</dbReference>
<name>A0A1Z1M5G7_9FLOR</name>
<evidence type="ECO:0000256" key="6">
    <source>
        <dbReference type="ARBA" id="ARBA00023136"/>
    </source>
</evidence>
<evidence type="ECO:0000256" key="2">
    <source>
        <dbReference type="ARBA" id="ARBA00022448"/>
    </source>
</evidence>
<keyword evidence="5 7" id="KW-1133">Transmembrane helix</keyword>
<keyword evidence="4 7" id="KW-0249">Electron transport</keyword>
<protein>
    <recommendedName>
        <fullName evidence="7">Cytochrome b6-f complex subunit 7</fullName>
    </recommendedName>
    <alternativeName>
        <fullName evidence="7">Cytochrome b6-f complex subunit PetM</fullName>
    </alternativeName>
    <alternativeName>
        <fullName evidence="7">Cytochrome b6-f complex subunit VII</fullName>
    </alternativeName>
</protein>
<gene>
    <name evidence="7 9" type="primary">petM</name>
</gene>
<keyword evidence="2 7" id="KW-0813">Transport</keyword>
<organism evidence="9">
    <name type="scientific">Bostrychia tenella</name>
    <dbReference type="NCBI Taxonomy" id="324755"/>
    <lineage>
        <taxon>Eukaryota</taxon>
        <taxon>Rhodophyta</taxon>
        <taxon>Florideophyceae</taxon>
        <taxon>Rhodymeniophycidae</taxon>
        <taxon>Ceramiales</taxon>
        <taxon>Rhodomelaceae</taxon>
        <taxon>Bostrychia</taxon>
    </lineage>
</organism>
<dbReference type="RefSeq" id="YP_009392707.1">
    <property type="nucleotide sequence ID" value="NC_035264.1"/>
</dbReference>
<evidence type="ECO:0000256" key="1">
    <source>
        <dbReference type="ARBA" id="ARBA00004167"/>
    </source>
</evidence>
<comment type="similarity">
    <text evidence="7">Belongs to the PetM family.</text>
</comment>
<keyword evidence="7" id="KW-0602">Photosynthesis</keyword>
<evidence type="ECO:0000313" key="9">
    <source>
        <dbReference type="EMBL" id="ARW61269.1"/>
    </source>
</evidence>
<dbReference type="AlphaFoldDB" id="A0A1Z1M5G7"/>
<keyword evidence="3 7" id="KW-0812">Transmembrane</keyword>
<dbReference type="GO" id="GO:0009512">
    <property type="term" value="C:cytochrome b6f complex"/>
    <property type="evidence" value="ECO:0007669"/>
    <property type="project" value="InterPro"/>
</dbReference>
<sequence>MVSEIVITALVSSTVIMVGLVIGFMLLKIQGE</sequence>
<dbReference type="Pfam" id="PF08041">
    <property type="entry name" value="PetM"/>
    <property type="match status" value="1"/>
</dbReference>
<reference evidence="9" key="1">
    <citation type="journal article" date="2017" name="J. Phycol.">
        <title>Analysis of chloroplast genomes and a supermatrix inform reclassification of the Rhodomelaceae (Rhodophyta).</title>
        <authorList>
            <person name="Diaz-Tapia P."/>
            <person name="Maggs C.A."/>
            <person name="West J.A."/>
            <person name="Verbruggen H."/>
        </authorList>
    </citation>
    <scope>NUCLEOTIDE SEQUENCE</scope>
    <source>
        <strain evidence="9">JW3079</strain>
    </source>
</reference>
<geneLocation type="chloroplast" evidence="9"/>
<accession>A0A1Z1M5G7</accession>
<evidence type="ECO:0000256" key="8">
    <source>
        <dbReference type="SAM" id="Phobius"/>
    </source>
</evidence>
<dbReference type="SUPFAM" id="SSF103441">
    <property type="entry name" value="PetM subunit of the cytochrome b6f complex"/>
    <property type="match status" value="1"/>
</dbReference>
<dbReference type="EMBL" id="MF101417">
    <property type="protein sequence ID" value="ARW61269.1"/>
    <property type="molecule type" value="Genomic_DNA"/>
</dbReference>
<keyword evidence="7" id="KW-0793">Thylakoid</keyword>
<evidence type="ECO:0000256" key="3">
    <source>
        <dbReference type="ARBA" id="ARBA00022692"/>
    </source>
</evidence>
<dbReference type="GO" id="GO:0009535">
    <property type="term" value="C:chloroplast thylakoid membrane"/>
    <property type="evidence" value="ECO:0007669"/>
    <property type="project" value="UniProtKB-SubCell"/>
</dbReference>
<keyword evidence="6 7" id="KW-0472">Membrane</keyword>
<dbReference type="GO" id="GO:0009055">
    <property type="term" value="F:electron transfer activity"/>
    <property type="evidence" value="ECO:0007669"/>
    <property type="project" value="UniProtKB-UniRule"/>
</dbReference>
<dbReference type="GeneID" id="33354283"/>
<dbReference type="GO" id="GO:0015979">
    <property type="term" value="P:photosynthesis"/>
    <property type="evidence" value="ECO:0007669"/>
    <property type="project" value="UniProtKB-KW"/>
</dbReference>